<keyword evidence="2" id="KW-1185">Reference proteome</keyword>
<reference evidence="1" key="1">
    <citation type="submission" date="2021-04" db="EMBL/GenBank/DDBJ databases">
        <authorList>
            <consortium name="Molecular Ecology Group"/>
        </authorList>
    </citation>
    <scope>NUCLEOTIDE SEQUENCE</scope>
</reference>
<name>A0A8S3ZZM6_9EUPU</name>
<dbReference type="OrthoDB" id="10038545at2759"/>
<accession>A0A8S3ZZM6</accession>
<protein>
    <submittedName>
        <fullName evidence="1">Uncharacterized protein</fullName>
    </submittedName>
</protein>
<gene>
    <name evidence="1" type="ORF">CUNI_LOCUS17804</name>
</gene>
<dbReference type="Proteomes" id="UP000678393">
    <property type="component" value="Unassembled WGS sequence"/>
</dbReference>
<dbReference type="AlphaFoldDB" id="A0A8S3ZZM6"/>
<proteinExistence type="predicted"/>
<feature type="non-terminal residue" evidence="1">
    <location>
        <position position="1"/>
    </location>
</feature>
<comment type="caution">
    <text evidence="1">The sequence shown here is derived from an EMBL/GenBank/DDBJ whole genome shotgun (WGS) entry which is preliminary data.</text>
</comment>
<organism evidence="1 2">
    <name type="scientific">Candidula unifasciata</name>
    <dbReference type="NCBI Taxonomy" id="100452"/>
    <lineage>
        <taxon>Eukaryota</taxon>
        <taxon>Metazoa</taxon>
        <taxon>Spiralia</taxon>
        <taxon>Lophotrochozoa</taxon>
        <taxon>Mollusca</taxon>
        <taxon>Gastropoda</taxon>
        <taxon>Heterobranchia</taxon>
        <taxon>Euthyneura</taxon>
        <taxon>Panpulmonata</taxon>
        <taxon>Eupulmonata</taxon>
        <taxon>Stylommatophora</taxon>
        <taxon>Helicina</taxon>
        <taxon>Helicoidea</taxon>
        <taxon>Geomitridae</taxon>
        <taxon>Candidula</taxon>
    </lineage>
</organism>
<sequence length="321" mass="36466">YSYGGEGDLHRHYDSCKKNPGHKNFIPVDKFSVEDLPEDYRDKNVVNYIRAVSDLTVRVTVNYVSDKRPATAPGSQKPYPYYNVRGQRKMTAGTGWVSGVLISRNALRGLCQCKDCLNSSTPEENYAIISIDTAAHVVFDDLEGEHTICDLFFDRGDNPYTNSSVVALTGVSGVQTRVVEDFCYREHYTHDMDLAQRLQEIMYHNFQEKGHFYCEMLSLFKVTQRRDILLKPTLLFLVSHPHGCSKKVSLGRATRVNVFNDRIVSVLYNTASCPGSSGAHVGMLQMDEDVKGISEYKPERRVHRGFYDVRRGINFCYENTG</sequence>
<evidence type="ECO:0000313" key="1">
    <source>
        <dbReference type="EMBL" id="CAG5132246.1"/>
    </source>
</evidence>
<dbReference type="EMBL" id="CAJHNH020005201">
    <property type="protein sequence ID" value="CAG5132246.1"/>
    <property type="molecule type" value="Genomic_DNA"/>
</dbReference>
<evidence type="ECO:0000313" key="2">
    <source>
        <dbReference type="Proteomes" id="UP000678393"/>
    </source>
</evidence>